<evidence type="ECO:0000256" key="6">
    <source>
        <dbReference type="ARBA" id="ARBA00022741"/>
    </source>
</evidence>
<dbReference type="GO" id="GO:0003968">
    <property type="term" value="F:RNA-directed RNA polymerase activity"/>
    <property type="evidence" value="ECO:0007669"/>
    <property type="project" value="UniProtKB-KW"/>
</dbReference>
<feature type="domain" description="RdRp catalytic" evidence="9">
    <location>
        <begin position="286"/>
        <end position="465"/>
    </location>
</feature>
<sequence>MNLFSPRTGLSPTETQELLYAYTGPAPVAYGTRTRAVLENVLRPYKYFYKEENVPAALQVKTGQKEPEEISTTSPSSGFHRDSVILLSRELKAKYPEAFERLKAWIECELLEMEYAELSKGRQTLSFLRNRNQPAPIALEETIEYLQQNLGRPIGQSMLSYLRAVMEALAMDKTTFTYEVATNLARFDFEEYDDGETGPLMMHFEKEKKKVTITITQTELWEKTCTLGTMWKHLERGRLNRRTIATPSMLARGFVKIVEDAARVLLECLPSSGVPVGGEEKLAKLSSKLEAVSEVTGELSGDQEKFNECLDPDAMRLMWTVFLEDFPQWVKELFNIPFLIFKAKIADIGEGLTYQKEGISRVFPFGEMPSEFDELLPNVVKDKDGKIVGIRCTLGMFMGMFNLSSTLLALIAADRAEITGDHVESSDDFIHFFKAKSHDDMFKQAELLRWSLKLMGVNMSPSKCILISPAGIGEFNSKYHHRDFVGNVATDLPSLVPGGKNPSSDLAMGLNVIRHSINTNQMNFISGDLALRIFTKAYRHSYMAEGVTRRTKFLEAFKKEPVLLNQGAPTVHSVSTLHLDEVCLRYQMHLLGEDELKRIMNPSNPITAKSEEVVSFRPEGKLPMILEDNSVGSCFKYTFTRNRTVTDKPHRVLLEKEQQYQKITSFVEECFPELTIGNTTMPGTVKQACKRRLEYIIEQSDLPTEQKRALLEEIDG</sequence>
<evidence type="ECO:0000256" key="1">
    <source>
        <dbReference type="ARBA" id="ARBA00012494"/>
    </source>
</evidence>
<evidence type="ECO:0000256" key="7">
    <source>
        <dbReference type="ARBA" id="ARBA00022953"/>
    </source>
</evidence>
<keyword evidence="5" id="KW-0548">Nucleotidyltransferase</keyword>
<comment type="catalytic activity">
    <reaction evidence="8">
        <text>RNA(n) + a ribonucleoside 5'-triphosphate = RNA(n+1) + diphosphate</text>
        <dbReference type="Rhea" id="RHEA:21248"/>
        <dbReference type="Rhea" id="RHEA-COMP:14527"/>
        <dbReference type="Rhea" id="RHEA-COMP:17342"/>
        <dbReference type="ChEBI" id="CHEBI:33019"/>
        <dbReference type="ChEBI" id="CHEBI:61557"/>
        <dbReference type="ChEBI" id="CHEBI:140395"/>
        <dbReference type="EC" id="2.7.7.48"/>
    </reaction>
</comment>
<dbReference type="Pfam" id="PF00602">
    <property type="entry name" value="Flu_PB1"/>
    <property type="match status" value="1"/>
</dbReference>
<dbReference type="EMBL" id="MH688516">
    <property type="protein sequence ID" value="QBQ64972.1"/>
    <property type="molecule type" value="Viral_cRNA"/>
</dbReference>
<evidence type="ECO:0000256" key="5">
    <source>
        <dbReference type="ARBA" id="ARBA00022695"/>
    </source>
</evidence>
<dbReference type="EC" id="2.7.7.48" evidence="1 8"/>
<name>A0A482M076_9ORTO</name>
<keyword evidence="6" id="KW-0547">Nucleotide-binding</keyword>
<dbReference type="PROSITE" id="PS50525">
    <property type="entry name" value="RDRP_SSRNA_NEG_SEG"/>
    <property type="match status" value="1"/>
</dbReference>
<keyword evidence="3 8" id="KW-0696">RNA-directed RNA polymerase</keyword>
<accession>A0A482M076</accession>
<dbReference type="PIRSF" id="PIRSF000827">
    <property type="entry name" value="RdRPol_OMV"/>
    <property type="match status" value="1"/>
</dbReference>
<dbReference type="InterPro" id="IPR007099">
    <property type="entry name" value="RNA-dir_pol_NSvirus"/>
</dbReference>
<evidence type="ECO:0000313" key="10">
    <source>
        <dbReference type="EMBL" id="QBQ64972.1"/>
    </source>
</evidence>
<keyword evidence="4" id="KW-0808">Transferase</keyword>
<organism evidence="10">
    <name type="scientific">Thogotovirus dhoriense</name>
    <dbReference type="NCBI Taxonomy" id="11318"/>
    <lineage>
        <taxon>Viruses</taxon>
        <taxon>Riboviria</taxon>
        <taxon>Orthornavirae</taxon>
        <taxon>Negarnaviricota</taxon>
        <taxon>Polyploviricotina</taxon>
        <taxon>Insthoviricetes</taxon>
        <taxon>Articulavirales</taxon>
        <taxon>Orthomyxoviridae</taxon>
        <taxon>Thogotovirus</taxon>
    </lineage>
</organism>
<protein>
    <recommendedName>
        <fullName evidence="2 8">RNA-directed RNA polymerase catalytic subunit</fullName>
        <ecNumber evidence="1 8">2.7.7.48</ecNumber>
    </recommendedName>
</protein>
<evidence type="ECO:0000256" key="2">
    <source>
        <dbReference type="ARBA" id="ARBA00020035"/>
    </source>
</evidence>
<evidence type="ECO:0000256" key="3">
    <source>
        <dbReference type="ARBA" id="ARBA00022484"/>
    </source>
</evidence>
<dbReference type="GO" id="GO:0003723">
    <property type="term" value="F:RNA binding"/>
    <property type="evidence" value="ECO:0007669"/>
    <property type="project" value="InterPro"/>
</dbReference>
<keyword evidence="7" id="KW-0693">Viral RNA replication</keyword>
<evidence type="ECO:0000259" key="9">
    <source>
        <dbReference type="PROSITE" id="PS50525"/>
    </source>
</evidence>
<evidence type="ECO:0000256" key="4">
    <source>
        <dbReference type="ARBA" id="ARBA00022679"/>
    </source>
</evidence>
<evidence type="ECO:0000256" key="8">
    <source>
        <dbReference type="RuleBase" id="RU004330"/>
    </source>
</evidence>
<dbReference type="InterPro" id="IPR001407">
    <property type="entry name" value="RNA_pol_PB1_influenza"/>
</dbReference>
<dbReference type="GO" id="GO:0000166">
    <property type="term" value="F:nucleotide binding"/>
    <property type="evidence" value="ECO:0007669"/>
    <property type="project" value="UniProtKB-KW"/>
</dbReference>
<proteinExistence type="predicted"/>
<reference evidence="10" key="1">
    <citation type="submission" date="2018-07" db="EMBL/GenBank/DDBJ databases">
        <title>Viromes of Hyalomma asiaticum, Hyalomma detritum and Dermacentor nuttalli ticks from Xinjiang Uygur Autonomous Region, China.</title>
        <authorList>
            <person name="Shen S."/>
            <person name="Moming A."/>
            <person name="Luo T."/>
            <person name="Chang C."/>
            <person name="Fang Y."/>
            <person name="Wang J."/>
            <person name="Kou C."/>
            <person name="Wang C."/>
            <person name="Su Z."/>
            <person name="Zhang Y."/>
            <person name="Tang S."/>
            <person name="Wu Q."/>
            <person name="Duan X."/>
            <person name="Zhu L."/>
            <person name="Liu X."/>
            <person name="An R."/>
            <person name="Shi J."/>
            <person name="Yang J."/>
            <person name="Zhang Z."/>
            <person name="Liang J."/>
            <person name="Guo R."/>
            <person name="Wang H."/>
            <person name="Zhang Y."/>
            <person name="Sun S."/>
            <person name="Hu Z."/>
            <person name="Deng F."/>
        </authorList>
    </citation>
    <scope>NUCLEOTIDE SEQUENCE</scope>
    <source>
        <strain evidence="10">17-GRT169</strain>
    </source>
</reference>
<dbReference type="GO" id="GO:0039694">
    <property type="term" value="P:viral RNA genome replication"/>
    <property type="evidence" value="ECO:0007669"/>
    <property type="project" value="InterPro"/>
</dbReference>